<dbReference type="EMBL" id="QWGB01000002">
    <property type="protein sequence ID" value="RIJ26312.1"/>
    <property type="molecule type" value="Genomic_DNA"/>
</dbReference>
<evidence type="ECO:0000259" key="2">
    <source>
        <dbReference type="Pfam" id="PF18557"/>
    </source>
</evidence>
<organism evidence="3 4">
    <name type="scientific">Henriciella barbarensis</name>
    <dbReference type="NCBI Taxonomy" id="86342"/>
    <lineage>
        <taxon>Bacteria</taxon>
        <taxon>Pseudomonadati</taxon>
        <taxon>Pseudomonadota</taxon>
        <taxon>Alphaproteobacteria</taxon>
        <taxon>Hyphomonadales</taxon>
        <taxon>Hyphomonadaceae</taxon>
        <taxon>Henriciella</taxon>
    </lineage>
</organism>
<dbReference type="InterPro" id="IPR041649">
    <property type="entry name" value="NepR"/>
</dbReference>
<dbReference type="Pfam" id="PF18557">
    <property type="entry name" value="NepR"/>
    <property type="match status" value="1"/>
</dbReference>
<protein>
    <recommendedName>
        <fullName evidence="2">Anti-sigma factor NepR domain-containing protein</fullName>
    </recommendedName>
</protein>
<evidence type="ECO:0000313" key="4">
    <source>
        <dbReference type="Proteomes" id="UP000265431"/>
    </source>
</evidence>
<sequence length="65" mass="7514">MSEKASHTPMDHQTGGSADDDRARKLRQKRIGDQLRRLYDEVTEESVPEEFLNLLEQADNSKNKQ</sequence>
<feature type="region of interest" description="Disordered" evidence="1">
    <location>
        <begin position="1"/>
        <end position="28"/>
    </location>
</feature>
<feature type="compositionally biased region" description="Basic and acidic residues" evidence="1">
    <location>
        <begin position="1"/>
        <end position="10"/>
    </location>
</feature>
<keyword evidence="4" id="KW-1185">Reference proteome</keyword>
<dbReference type="Proteomes" id="UP000265431">
    <property type="component" value="Unassembled WGS sequence"/>
</dbReference>
<name>A0A399R9G2_9PROT</name>
<dbReference type="RefSeq" id="WP_119377910.1">
    <property type="nucleotide sequence ID" value="NZ_QWGB01000002.1"/>
</dbReference>
<proteinExistence type="predicted"/>
<reference evidence="3 4" key="1">
    <citation type="submission" date="2018-08" db="EMBL/GenBank/DDBJ databases">
        <title>Henriciella mobilis sp. nov., isolated from seawater.</title>
        <authorList>
            <person name="Cheng H."/>
            <person name="Wu Y.-H."/>
            <person name="Xu X.-W."/>
            <person name="Guo L.-L."/>
        </authorList>
    </citation>
    <scope>NUCLEOTIDE SEQUENCE [LARGE SCALE GENOMIC DNA]</scope>
    <source>
        <strain evidence="3 4">CCUG66934</strain>
    </source>
</reference>
<gene>
    <name evidence="3" type="ORF">D1224_00075</name>
</gene>
<dbReference type="AlphaFoldDB" id="A0A399R9G2"/>
<evidence type="ECO:0000313" key="3">
    <source>
        <dbReference type="EMBL" id="RIJ26312.1"/>
    </source>
</evidence>
<evidence type="ECO:0000256" key="1">
    <source>
        <dbReference type="SAM" id="MobiDB-lite"/>
    </source>
</evidence>
<accession>A0A399R9G2</accession>
<feature type="domain" description="Anti-sigma factor NepR" evidence="2">
    <location>
        <begin position="28"/>
        <end position="61"/>
    </location>
</feature>
<comment type="caution">
    <text evidence="3">The sequence shown here is derived from an EMBL/GenBank/DDBJ whole genome shotgun (WGS) entry which is preliminary data.</text>
</comment>